<evidence type="ECO:0000259" key="1">
    <source>
        <dbReference type="Pfam" id="PF01909"/>
    </source>
</evidence>
<accession>A0ABS4UCT1</accession>
<dbReference type="CDD" id="cd05403">
    <property type="entry name" value="NT_KNTase_like"/>
    <property type="match status" value="1"/>
</dbReference>
<dbReference type="InterPro" id="IPR043519">
    <property type="entry name" value="NT_sf"/>
</dbReference>
<reference evidence="2 3" key="1">
    <citation type="submission" date="2021-03" db="EMBL/GenBank/DDBJ databases">
        <title>Sequencing the genomes of 1000 actinobacteria strains.</title>
        <authorList>
            <person name="Klenk H.-P."/>
        </authorList>
    </citation>
    <scope>NUCLEOTIDE SEQUENCE [LARGE SCALE GENOMIC DNA]</scope>
    <source>
        <strain evidence="2 3">DSM 18824</strain>
    </source>
</reference>
<dbReference type="InterPro" id="IPR002934">
    <property type="entry name" value="Polymerase_NTP_transf_dom"/>
</dbReference>
<protein>
    <submittedName>
        <fullName evidence="2">Nucleotidyltransferase</fullName>
    </submittedName>
</protein>
<proteinExistence type="predicted"/>
<dbReference type="Proteomes" id="UP000755585">
    <property type="component" value="Unassembled WGS sequence"/>
</dbReference>
<dbReference type="EMBL" id="JAGINT010000001">
    <property type="protein sequence ID" value="MBP2349454.1"/>
    <property type="molecule type" value="Genomic_DNA"/>
</dbReference>
<gene>
    <name evidence="2" type="ORF">JOF29_000537</name>
</gene>
<dbReference type="SUPFAM" id="SSF81301">
    <property type="entry name" value="Nucleotidyltransferase"/>
    <property type="match status" value="1"/>
</dbReference>
<evidence type="ECO:0000313" key="2">
    <source>
        <dbReference type="EMBL" id="MBP2349454.1"/>
    </source>
</evidence>
<dbReference type="Pfam" id="PF01909">
    <property type="entry name" value="NTP_transf_2"/>
    <property type="match status" value="1"/>
</dbReference>
<organism evidence="2 3">
    <name type="scientific">Kribbella aluminosa</name>
    <dbReference type="NCBI Taxonomy" id="416017"/>
    <lineage>
        <taxon>Bacteria</taxon>
        <taxon>Bacillati</taxon>
        <taxon>Actinomycetota</taxon>
        <taxon>Actinomycetes</taxon>
        <taxon>Propionibacteriales</taxon>
        <taxon>Kribbellaceae</taxon>
        <taxon>Kribbella</taxon>
    </lineage>
</organism>
<feature type="domain" description="Polymerase nucleotidyl transferase" evidence="1">
    <location>
        <begin position="90"/>
        <end position="122"/>
    </location>
</feature>
<comment type="caution">
    <text evidence="2">The sequence shown here is derived from an EMBL/GenBank/DDBJ whole genome shotgun (WGS) entry which is preliminary data.</text>
</comment>
<dbReference type="Gene3D" id="3.30.460.10">
    <property type="entry name" value="Beta Polymerase, domain 2"/>
    <property type="match status" value="1"/>
</dbReference>
<name>A0ABS4UCT1_9ACTN</name>
<evidence type="ECO:0000313" key="3">
    <source>
        <dbReference type="Proteomes" id="UP000755585"/>
    </source>
</evidence>
<sequence length="194" mass="21009">MLAALARTTQPLTGRRVHQLAEVGSESGVRKVLTRLVDTGLVTATAAGPSVMYVLNRKHLAADAVLDLVSLPGKLVHRLTEAVGQWEALPVHVSLFGSVARGEGGLDSDIDLLVVHAADKSSTALPDKIAMLAEQVHEWTGNFLQTYAISIDELANHLLAGEPIVNEWLRDCITVYGHDFRRLHAEVSRNVLGR</sequence>
<keyword evidence="3" id="KW-1185">Reference proteome</keyword>
<dbReference type="RefSeq" id="WP_209692626.1">
    <property type="nucleotide sequence ID" value="NZ_BAAAVU010000028.1"/>
</dbReference>